<dbReference type="Pfam" id="PF04253">
    <property type="entry name" value="TFR_dimer"/>
    <property type="match status" value="1"/>
</dbReference>
<dbReference type="GO" id="GO:0046872">
    <property type="term" value="F:metal ion binding"/>
    <property type="evidence" value="ECO:0007669"/>
    <property type="project" value="UniProtKB-KW"/>
</dbReference>
<dbReference type="GO" id="GO:0006508">
    <property type="term" value="P:proteolysis"/>
    <property type="evidence" value="ECO:0007669"/>
    <property type="project" value="UniProtKB-KW"/>
</dbReference>
<keyword evidence="4" id="KW-0479">Metal-binding</keyword>
<evidence type="ECO:0000256" key="2">
    <source>
        <dbReference type="ARBA" id="ARBA00005634"/>
    </source>
</evidence>
<keyword evidence="7" id="KW-0482">Metalloprotease</keyword>
<protein>
    <recommendedName>
        <fullName evidence="9">Transferrin receptor-like dimerisation domain-containing protein</fullName>
    </recommendedName>
</protein>
<organism evidence="10 11">
    <name type="scientific">Adineta steineri</name>
    <dbReference type="NCBI Taxonomy" id="433720"/>
    <lineage>
        <taxon>Eukaryota</taxon>
        <taxon>Metazoa</taxon>
        <taxon>Spiralia</taxon>
        <taxon>Gnathifera</taxon>
        <taxon>Rotifera</taxon>
        <taxon>Eurotatoria</taxon>
        <taxon>Bdelloidea</taxon>
        <taxon>Adinetida</taxon>
        <taxon>Adinetidae</taxon>
        <taxon>Adineta</taxon>
    </lineage>
</organism>
<dbReference type="InterPro" id="IPR036757">
    <property type="entry name" value="TFR-like_dimer_dom_sf"/>
</dbReference>
<dbReference type="EMBL" id="CAJOBB010006010">
    <property type="protein sequence ID" value="CAF4147978.1"/>
    <property type="molecule type" value="Genomic_DNA"/>
</dbReference>
<keyword evidence="3" id="KW-0645">Protease</keyword>
<name>A0A819XUQ8_9BILA</name>
<dbReference type="FunFam" id="1.20.930.40:FF:000001">
    <property type="entry name" value="N-acetylated-alpha-linked acidic dipeptidase 2"/>
    <property type="match status" value="1"/>
</dbReference>
<evidence type="ECO:0000256" key="1">
    <source>
        <dbReference type="ARBA" id="ARBA00001947"/>
    </source>
</evidence>
<evidence type="ECO:0000256" key="8">
    <source>
        <dbReference type="ARBA" id="ARBA00023180"/>
    </source>
</evidence>
<proteinExistence type="inferred from homology"/>
<evidence type="ECO:0000256" key="6">
    <source>
        <dbReference type="ARBA" id="ARBA00022833"/>
    </source>
</evidence>
<dbReference type="PANTHER" id="PTHR10404:SF77">
    <property type="entry name" value="GLUTAMATE CARBOXYPEPTIDASE 2 HOMOLOG"/>
    <property type="match status" value="1"/>
</dbReference>
<dbReference type="PANTHER" id="PTHR10404">
    <property type="entry name" value="N-ACETYLATED-ALPHA-LINKED ACIDIC DIPEPTIDASE"/>
    <property type="match status" value="1"/>
</dbReference>
<sequence length="170" mass="19225">THQAIARVIGLAAFTLTDIDLLPFNPERYHQALVDLLTSTKSVAPQSINFTSLQNAIDQFKNAATQFNYRIQTTLDKLNPIQLRIVNDQLMQVERAFQNPLGNSIEQSTLKHTIYAPSRTNRYNARGFPTITDAIEDRNITNIQQQISIVTYFIHSAITVLQSPNKIQSI</sequence>
<dbReference type="Proteomes" id="UP000663868">
    <property type="component" value="Unassembled WGS sequence"/>
</dbReference>
<feature type="domain" description="Transferrin receptor-like dimerisation" evidence="9">
    <location>
        <begin position="48"/>
        <end position="161"/>
    </location>
</feature>
<dbReference type="SUPFAM" id="SSF47672">
    <property type="entry name" value="Transferrin receptor-like dimerisation domain"/>
    <property type="match status" value="1"/>
</dbReference>
<dbReference type="InterPro" id="IPR039373">
    <property type="entry name" value="Peptidase_M28B"/>
</dbReference>
<accession>A0A819XUQ8</accession>
<dbReference type="AlphaFoldDB" id="A0A819XUQ8"/>
<comment type="similarity">
    <text evidence="2">Belongs to the peptidase M28 family. M28B subfamily.</text>
</comment>
<keyword evidence="6" id="KW-0862">Zinc</keyword>
<keyword evidence="5" id="KW-0378">Hydrolase</keyword>
<dbReference type="Gene3D" id="1.20.930.40">
    <property type="entry name" value="Transferrin receptor-like, dimerisation domain"/>
    <property type="match status" value="1"/>
</dbReference>
<gene>
    <name evidence="10" type="ORF">KXQ929_LOCUS37092</name>
</gene>
<evidence type="ECO:0000313" key="11">
    <source>
        <dbReference type="Proteomes" id="UP000663868"/>
    </source>
</evidence>
<keyword evidence="8" id="KW-0325">Glycoprotein</keyword>
<feature type="non-terminal residue" evidence="10">
    <location>
        <position position="1"/>
    </location>
</feature>
<comment type="caution">
    <text evidence="10">The sequence shown here is derived from an EMBL/GenBank/DDBJ whole genome shotgun (WGS) entry which is preliminary data.</text>
</comment>
<evidence type="ECO:0000256" key="7">
    <source>
        <dbReference type="ARBA" id="ARBA00023049"/>
    </source>
</evidence>
<dbReference type="InterPro" id="IPR007365">
    <property type="entry name" value="TFR-like_dimer_dom"/>
</dbReference>
<evidence type="ECO:0000256" key="4">
    <source>
        <dbReference type="ARBA" id="ARBA00022723"/>
    </source>
</evidence>
<evidence type="ECO:0000259" key="9">
    <source>
        <dbReference type="Pfam" id="PF04253"/>
    </source>
</evidence>
<evidence type="ECO:0000256" key="3">
    <source>
        <dbReference type="ARBA" id="ARBA00022670"/>
    </source>
</evidence>
<reference evidence="10" key="1">
    <citation type="submission" date="2021-02" db="EMBL/GenBank/DDBJ databases">
        <authorList>
            <person name="Nowell W R."/>
        </authorList>
    </citation>
    <scope>NUCLEOTIDE SEQUENCE</scope>
</reference>
<dbReference type="GO" id="GO:0004180">
    <property type="term" value="F:carboxypeptidase activity"/>
    <property type="evidence" value="ECO:0007669"/>
    <property type="project" value="TreeGrafter"/>
</dbReference>
<evidence type="ECO:0000313" key="10">
    <source>
        <dbReference type="EMBL" id="CAF4147978.1"/>
    </source>
</evidence>
<evidence type="ECO:0000256" key="5">
    <source>
        <dbReference type="ARBA" id="ARBA00022801"/>
    </source>
</evidence>
<dbReference type="GO" id="GO:0008237">
    <property type="term" value="F:metallopeptidase activity"/>
    <property type="evidence" value="ECO:0007669"/>
    <property type="project" value="UniProtKB-KW"/>
</dbReference>
<comment type="cofactor">
    <cofactor evidence="1">
        <name>Zn(2+)</name>
        <dbReference type="ChEBI" id="CHEBI:29105"/>
    </cofactor>
</comment>